<dbReference type="GO" id="GO:0003729">
    <property type="term" value="F:mRNA binding"/>
    <property type="evidence" value="ECO:0007669"/>
    <property type="project" value="UniProtKB-ARBA"/>
</dbReference>
<dbReference type="NCBIfam" id="NF008805">
    <property type="entry name" value="PRK11824.1"/>
    <property type="match status" value="1"/>
</dbReference>
<keyword evidence="5" id="KW-0963">Cytoplasm</keyword>
<comment type="function">
    <text evidence="5">Involved in mRNA degradation. Catalyzes the phosphorolysis of single-stranded polyribonucleotides processively in the 3'- to 5'-direction.</text>
</comment>
<comment type="similarity">
    <text evidence="1 5">Belongs to the polyribonucleotide nucleotidyltransferase family.</text>
</comment>
<reference evidence="8 9" key="1">
    <citation type="journal article" date="2015" name="Nature">
        <title>rRNA introns, odd ribosomes, and small enigmatic genomes across a large radiation of phyla.</title>
        <authorList>
            <person name="Brown C.T."/>
            <person name="Hug L.A."/>
            <person name="Thomas B.C."/>
            <person name="Sharon I."/>
            <person name="Castelle C.J."/>
            <person name="Singh A."/>
            <person name="Wilkins M.J."/>
            <person name="Williams K.H."/>
            <person name="Banfield J.F."/>
        </authorList>
    </citation>
    <scope>NUCLEOTIDE SEQUENCE [LARGE SCALE GENOMIC DNA]</scope>
</reference>
<dbReference type="Proteomes" id="UP000034637">
    <property type="component" value="Unassembled WGS sequence"/>
</dbReference>
<dbReference type="Pfam" id="PF00013">
    <property type="entry name" value="KH_1"/>
    <property type="match status" value="1"/>
</dbReference>
<keyword evidence="5" id="KW-0460">Magnesium</keyword>
<dbReference type="InterPro" id="IPR015847">
    <property type="entry name" value="ExoRNase_PH_dom2"/>
</dbReference>
<dbReference type="FunFam" id="2.40.50.140:FF:000051">
    <property type="entry name" value="RNA-binding transcriptional accessory protein"/>
    <property type="match status" value="1"/>
</dbReference>
<keyword evidence="5" id="KW-0479">Metal-binding</keyword>
<dbReference type="PROSITE" id="PS50084">
    <property type="entry name" value="KH_TYPE_1"/>
    <property type="match status" value="1"/>
</dbReference>
<keyword evidence="4 5" id="KW-0694">RNA-binding</keyword>
<dbReference type="GO" id="GO:0004654">
    <property type="term" value="F:polyribonucleotide nucleotidyltransferase activity"/>
    <property type="evidence" value="ECO:0007669"/>
    <property type="project" value="UniProtKB-UniRule"/>
</dbReference>
<dbReference type="GO" id="GO:0006402">
    <property type="term" value="P:mRNA catabolic process"/>
    <property type="evidence" value="ECO:0007669"/>
    <property type="project" value="UniProtKB-UniRule"/>
</dbReference>
<dbReference type="SMART" id="SM00316">
    <property type="entry name" value="S1"/>
    <property type="match status" value="1"/>
</dbReference>
<dbReference type="CDD" id="cd02393">
    <property type="entry name" value="KH-I_PNPase"/>
    <property type="match status" value="1"/>
</dbReference>
<dbReference type="Pfam" id="PF00575">
    <property type="entry name" value="S1"/>
    <property type="match status" value="1"/>
</dbReference>
<dbReference type="InterPro" id="IPR027408">
    <property type="entry name" value="PNPase/RNase_PH_dom_sf"/>
</dbReference>
<dbReference type="SUPFAM" id="SSF54791">
    <property type="entry name" value="Eukaryotic type KH-domain (KH-domain type I)"/>
    <property type="match status" value="1"/>
</dbReference>
<dbReference type="SUPFAM" id="SSF55666">
    <property type="entry name" value="Ribonuclease PH domain 2-like"/>
    <property type="match status" value="2"/>
</dbReference>
<dbReference type="PROSITE" id="PS50126">
    <property type="entry name" value="S1"/>
    <property type="match status" value="1"/>
</dbReference>
<evidence type="ECO:0000256" key="4">
    <source>
        <dbReference type="ARBA" id="ARBA00022884"/>
    </source>
</evidence>
<feature type="binding site" evidence="5">
    <location>
        <position position="492"/>
    </location>
    <ligand>
        <name>Mg(2+)</name>
        <dbReference type="ChEBI" id="CHEBI:18420"/>
    </ligand>
</feature>
<dbReference type="EMBL" id="LCPP01000002">
    <property type="protein sequence ID" value="KKW01065.1"/>
    <property type="molecule type" value="Genomic_DNA"/>
</dbReference>
<feature type="domain" description="S1 motif" evidence="7">
    <location>
        <begin position="622"/>
        <end position="690"/>
    </location>
</feature>
<comment type="cofactor">
    <cofactor evidence="5">
        <name>Mg(2+)</name>
        <dbReference type="ChEBI" id="CHEBI:18420"/>
    </cofactor>
</comment>
<dbReference type="FunFam" id="3.30.1370.10:FF:000001">
    <property type="entry name" value="Polyribonucleotide nucleotidyltransferase"/>
    <property type="match status" value="1"/>
</dbReference>
<evidence type="ECO:0000259" key="7">
    <source>
        <dbReference type="PROSITE" id="PS50126"/>
    </source>
</evidence>
<feature type="binding site" evidence="5">
    <location>
        <position position="486"/>
    </location>
    <ligand>
        <name>Mg(2+)</name>
        <dbReference type="ChEBI" id="CHEBI:18420"/>
    </ligand>
</feature>
<dbReference type="SMART" id="SM00322">
    <property type="entry name" value="KH"/>
    <property type="match status" value="1"/>
</dbReference>
<dbReference type="Gene3D" id="3.30.230.70">
    <property type="entry name" value="GHMP Kinase, N-terminal domain"/>
    <property type="match status" value="2"/>
</dbReference>
<dbReference type="InterPro" id="IPR003029">
    <property type="entry name" value="S1_domain"/>
</dbReference>
<evidence type="ECO:0000256" key="2">
    <source>
        <dbReference type="ARBA" id="ARBA00022679"/>
    </source>
</evidence>
<dbReference type="Pfam" id="PF03725">
    <property type="entry name" value="RNase_PH_C"/>
    <property type="match status" value="1"/>
</dbReference>
<dbReference type="PANTHER" id="PTHR11252:SF0">
    <property type="entry name" value="POLYRIBONUCLEOTIDE NUCLEOTIDYLTRANSFERASE 1, MITOCHONDRIAL"/>
    <property type="match status" value="1"/>
</dbReference>
<name>A0A0G1V3Y1_9BACT</name>
<dbReference type="InterPro" id="IPR020568">
    <property type="entry name" value="Ribosomal_Su5_D2-typ_SF"/>
</dbReference>
<dbReference type="PIRSF" id="PIRSF005499">
    <property type="entry name" value="PNPase"/>
    <property type="match status" value="1"/>
</dbReference>
<dbReference type="PATRIC" id="fig|1618355.3.peg.123"/>
<dbReference type="CDD" id="cd04472">
    <property type="entry name" value="S1_PNPase"/>
    <property type="match status" value="1"/>
</dbReference>
<dbReference type="InterPro" id="IPR036612">
    <property type="entry name" value="KH_dom_type_1_sf"/>
</dbReference>
<dbReference type="CDD" id="cd11364">
    <property type="entry name" value="RNase_PH_PNPase_2"/>
    <property type="match status" value="1"/>
</dbReference>
<dbReference type="EC" id="2.7.7.8" evidence="5"/>
<dbReference type="GO" id="GO:0005829">
    <property type="term" value="C:cytosol"/>
    <property type="evidence" value="ECO:0007669"/>
    <property type="project" value="TreeGrafter"/>
</dbReference>
<organism evidence="8 9">
    <name type="scientific">Candidatus Amesbacteria bacterium GW2011_GWA1_48_9</name>
    <dbReference type="NCBI Taxonomy" id="1618355"/>
    <lineage>
        <taxon>Bacteria</taxon>
        <taxon>Candidatus Amesiibacteriota</taxon>
    </lineage>
</organism>
<dbReference type="FunFam" id="3.30.230.70:FF:000001">
    <property type="entry name" value="Polyribonucleotide nucleotidyltransferase"/>
    <property type="match status" value="1"/>
</dbReference>
<evidence type="ECO:0000256" key="1">
    <source>
        <dbReference type="ARBA" id="ARBA00007404"/>
    </source>
</evidence>
<dbReference type="HAMAP" id="MF_01595">
    <property type="entry name" value="PNPase"/>
    <property type="match status" value="1"/>
</dbReference>
<dbReference type="PANTHER" id="PTHR11252">
    <property type="entry name" value="POLYRIBONUCLEOTIDE NUCLEOTIDYLTRANSFERASE"/>
    <property type="match status" value="1"/>
</dbReference>
<dbReference type="Gene3D" id="2.40.50.140">
    <property type="entry name" value="Nucleic acid-binding proteins"/>
    <property type="match status" value="1"/>
</dbReference>
<dbReference type="InterPro" id="IPR004087">
    <property type="entry name" value="KH_dom"/>
</dbReference>
<accession>A0A0G1V3Y1</accession>
<dbReference type="AlphaFoldDB" id="A0A0G1V3Y1"/>
<dbReference type="GO" id="GO:0000175">
    <property type="term" value="F:3'-5'-RNA exonuclease activity"/>
    <property type="evidence" value="ECO:0007669"/>
    <property type="project" value="TreeGrafter"/>
</dbReference>
<feature type="compositionally biased region" description="Low complexity" evidence="6">
    <location>
        <begin position="710"/>
        <end position="728"/>
    </location>
</feature>
<dbReference type="InterPro" id="IPR012162">
    <property type="entry name" value="PNPase"/>
</dbReference>
<keyword evidence="2 5" id="KW-0808">Transferase</keyword>
<comment type="subcellular location">
    <subcellularLocation>
        <location evidence="5">Cytoplasm</location>
    </subcellularLocation>
</comment>
<evidence type="ECO:0000313" key="9">
    <source>
        <dbReference type="Proteomes" id="UP000034637"/>
    </source>
</evidence>
<protein>
    <recommendedName>
        <fullName evidence="5">Polyribonucleotide nucleotidyltransferase</fullName>
        <ecNumber evidence="5">2.7.7.8</ecNumber>
    </recommendedName>
    <alternativeName>
        <fullName evidence="5">Polynucleotide phosphorylase</fullName>
        <shortName evidence="5">PNPase</shortName>
    </alternativeName>
</protein>
<sequence>MKVVSKSIDLAGRVLSLEVGRLAQQATSAVLARYGDTVVLSTVVVGQEDSKKDYLPLSIEYQERLYAGGRIKGSRWVKREGRPTDAETLSARLIDRSIRPLFPKDFRREIQVIVTVLSADLVNDPDVLGIIATSAAVAISPLPWSGPVGAVRVGLTDGQPVTNPQNGNRTGVDLDLVVASTDRLINMIEAGARQIPEDQVLTALQAGFTTNQDIIGLINSLVTEVGRDKLSLATSPPPAKLVAELEKLLRPKLEDYISNFADKEGGHLDNVIAQAAADLEDKDKTFLPVIVENLLKKLVRTNILDKSRRPDDRKFDQIRPLSSEVAVLPRVHGSAIFQRGQTQVLTVTTLGAPSLSQSLESAEGEETKRYMHHYNFPPYSVGETGRMGSPSRREIGHGALAERALAPVIPDESVFPYAIRVVSEVESSNGSTSMASACGSTLSLMDAGVPLTAPVAGISIGLVTPDSYPQKTDKFILLTDIIGLEDYYTDMDFKVAGTTTGITAIQLDVKVPGITLDICRQTLVYAKTARLQILEAILKVLPVSRPQLSPYAPKINTVQIPVDRIGELIGPGGKIIRKLMADTETTIDVRDDGSVFVSGLNQTGMDKALTWISSLGKEVTPGEIYEGTVVRIQPFGAFVNILPGKDGLVHVSQMDSNFVSDPRQVVKEGDTVKVWVTEIDPQGRVNLSMLFDPSGSPVVKAREDRPPSRPYSGGSFRGPSPRRSSGGFRDQGSRRRF</sequence>
<dbReference type="InterPro" id="IPR004088">
    <property type="entry name" value="KH_dom_type_1"/>
</dbReference>
<dbReference type="NCBIfam" id="TIGR03591">
    <property type="entry name" value="polynuc_phos"/>
    <property type="match status" value="1"/>
</dbReference>
<keyword evidence="3 5" id="KW-0548">Nucleotidyltransferase</keyword>
<evidence type="ECO:0000256" key="6">
    <source>
        <dbReference type="SAM" id="MobiDB-lite"/>
    </source>
</evidence>
<dbReference type="SUPFAM" id="SSF50249">
    <property type="entry name" value="Nucleic acid-binding proteins"/>
    <property type="match status" value="1"/>
</dbReference>
<dbReference type="InterPro" id="IPR001247">
    <property type="entry name" value="ExoRNase_PH_dom1"/>
</dbReference>
<comment type="caution">
    <text evidence="8">The sequence shown here is derived from an EMBL/GenBank/DDBJ whole genome shotgun (WGS) entry which is preliminary data.</text>
</comment>
<feature type="region of interest" description="Disordered" evidence="6">
    <location>
        <begin position="696"/>
        <end position="737"/>
    </location>
</feature>
<dbReference type="Gene3D" id="3.30.1370.10">
    <property type="entry name" value="K Homology domain, type 1"/>
    <property type="match status" value="1"/>
</dbReference>
<dbReference type="GO" id="GO:0000287">
    <property type="term" value="F:magnesium ion binding"/>
    <property type="evidence" value="ECO:0007669"/>
    <property type="project" value="UniProtKB-UniRule"/>
</dbReference>
<dbReference type="SUPFAM" id="SSF54211">
    <property type="entry name" value="Ribosomal protein S5 domain 2-like"/>
    <property type="match status" value="2"/>
</dbReference>
<dbReference type="InterPro" id="IPR012340">
    <property type="entry name" value="NA-bd_OB-fold"/>
</dbReference>
<comment type="catalytic activity">
    <reaction evidence="5">
        <text>RNA(n+1) + phosphate = RNA(n) + a ribonucleoside 5'-diphosphate</text>
        <dbReference type="Rhea" id="RHEA:22096"/>
        <dbReference type="Rhea" id="RHEA-COMP:14527"/>
        <dbReference type="Rhea" id="RHEA-COMP:17342"/>
        <dbReference type="ChEBI" id="CHEBI:43474"/>
        <dbReference type="ChEBI" id="CHEBI:57930"/>
        <dbReference type="ChEBI" id="CHEBI:140395"/>
        <dbReference type="EC" id="2.7.7.8"/>
    </reaction>
</comment>
<gene>
    <name evidence="5" type="primary">pnp</name>
    <name evidence="8" type="ORF">UY33_C0002G0055</name>
</gene>
<proteinExistence type="inferred from homology"/>
<dbReference type="InterPro" id="IPR036345">
    <property type="entry name" value="ExoRNase_PH_dom2_sf"/>
</dbReference>
<evidence type="ECO:0000256" key="5">
    <source>
        <dbReference type="HAMAP-Rule" id="MF_01595"/>
    </source>
</evidence>
<dbReference type="Pfam" id="PF01138">
    <property type="entry name" value="RNase_PH"/>
    <property type="match status" value="2"/>
</dbReference>
<evidence type="ECO:0000256" key="3">
    <source>
        <dbReference type="ARBA" id="ARBA00022695"/>
    </source>
</evidence>
<evidence type="ECO:0000313" key="8">
    <source>
        <dbReference type="EMBL" id="KKW01065.1"/>
    </source>
</evidence>